<dbReference type="RefSeq" id="XP_066073903.1">
    <property type="nucleotide sequence ID" value="XM_066217806.1"/>
</dbReference>
<protein>
    <recommendedName>
        <fullName evidence="4">Myb-like domain-containing protein</fullName>
    </recommendedName>
</protein>
<feature type="region of interest" description="Disordered" evidence="1">
    <location>
        <begin position="180"/>
        <end position="208"/>
    </location>
</feature>
<evidence type="ECO:0000256" key="1">
    <source>
        <dbReference type="SAM" id="MobiDB-lite"/>
    </source>
</evidence>
<feature type="compositionally biased region" description="Polar residues" evidence="1">
    <location>
        <begin position="373"/>
        <end position="385"/>
    </location>
</feature>
<accession>A0AAX4JRM1</accession>
<proteinExistence type="predicted"/>
<organism evidence="2 3">
    <name type="scientific">Kwoniella dendrophila CBS 6074</name>
    <dbReference type="NCBI Taxonomy" id="1295534"/>
    <lineage>
        <taxon>Eukaryota</taxon>
        <taxon>Fungi</taxon>
        <taxon>Dikarya</taxon>
        <taxon>Basidiomycota</taxon>
        <taxon>Agaricomycotina</taxon>
        <taxon>Tremellomycetes</taxon>
        <taxon>Tremellales</taxon>
        <taxon>Cryptococcaceae</taxon>
        <taxon>Kwoniella</taxon>
    </lineage>
</organism>
<dbReference type="Proteomes" id="UP001355207">
    <property type="component" value="Chromosome 2"/>
</dbReference>
<dbReference type="AlphaFoldDB" id="A0AAX4JRM1"/>
<feature type="region of interest" description="Disordered" evidence="1">
    <location>
        <begin position="343"/>
        <end position="606"/>
    </location>
</feature>
<feature type="compositionally biased region" description="Polar residues" evidence="1">
    <location>
        <begin position="191"/>
        <end position="205"/>
    </location>
</feature>
<keyword evidence="3" id="KW-1185">Reference proteome</keyword>
<feature type="compositionally biased region" description="Basic residues" evidence="1">
    <location>
        <begin position="549"/>
        <end position="559"/>
    </location>
</feature>
<dbReference type="GeneID" id="91092698"/>
<feature type="compositionally biased region" description="Low complexity" evidence="1">
    <location>
        <begin position="413"/>
        <end position="431"/>
    </location>
</feature>
<sequence length="861" mass="94616">MKNWDIPQVSSRSNRNHLLPQNPFNVQDWQYEIESLDPAQNNGYDQEEIDDIHHRMAERRKHCGQLDIVPPTISSSSVSSVGAGTEPESSSEARKTQSSLSEQNTIVSTAEISIKNTLLTPSTRARIITTKEPTASKDLLDNLSIHKQDNNLTAFLSSTSAVSETTAEKALTEMRTFISEPYNAPPDKTIKNTSAKNTQTSNNSSRYHDIPLLPPINIELSRTVENRVGMTVSARLSTPTSPELQTPASVTAHETHLIHLSANHLVEDGEDVYLRDIKRNHDIRKEHYSIECSYSSPPTTPVLKTQNTARDFEFPISSSLSDSSDSTASSPINITFPFHTPRSLSPIHHRSPPPNTVNLDHLDPALNTHERSPNPTSNEQLNSGHQPCVHERDTRYDRQEQYHIPKVIPSPPISIFSNNNPAAEPNADAEATPLQQNEKSKDDKRKVLDFVTREHSNSSNSANPIKSDEDHAVAGVAQEMVELEELYAEAEEGKEADGEYESSGNKSSPRRPSNKNSSRLSKNSVLDPEVAKTGSNNKGSETPVSSPVKQKRTYIRKPKTSCPADKTAGIPSKSQLNSSAADEDKSAKGRRGRPSGKQSAVIGPTKISQTNELGTIFTLLPATCSPKDVCGPPVQVFDNRPTKTVVNRRSKTHNPETRRGMKTSKPEVVYVDCVSETETEEEPKASRGGTSSILTSSVTTSMSKSATYVPQPALRQAAKKANKAFKQQGKEEVVLSTPTKRKRSVTQAPSVKTSESLVSEIAEGPNKRGKAIRHGLWLPEEDAILLNFWDGKNPLVTQTVLDAHSALHASGYINRTEGAVKFRLRNINRQGKNNNSNDPKPVPVIDVTDEMEIDGTTISTD</sequence>
<dbReference type="EMBL" id="CP144099">
    <property type="protein sequence ID" value="WWC87140.1"/>
    <property type="molecule type" value="Genomic_DNA"/>
</dbReference>
<name>A0AAX4JRM1_9TREE</name>
<reference evidence="2 3" key="1">
    <citation type="submission" date="2024-01" db="EMBL/GenBank/DDBJ databases">
        <title>Comparative genomics of Cryptococcus and Kwoniella reveals pathogenesis evolution and contrasting modes of karyotype evolution via chromosome fusion or intercentromeric recombination.</title>
        <authorList>
            <person name="Coelho M.A."/>
            <person name="David-Palma M."/>
            <person name="Shea T."/>
            <person name="Bowers K."/>
            <person name="McGinley-Smith S."/>
            <person name="Mohammad A.W."/>
            <person name="Gnirke A."/>
            <person name="Yurkov A.M."/>
            <person name="Nowrousian M."/>
            <person name="Sun S."/>
            <person name="Cuomo C.A."/>
            <person name="Heitman J."/>
        </authorList>
    </citation>
    <scope>NUCLEOTIDE SEQUENCE [LARGE SCALE GENOMIC DNA]</scope>
    <source>
        <strain evidence="2 3">CBS 6074</strain>
    </source>
</reference>
<feature type="compositionally biased region" description="Basic and acidic residues" evidence="1">
    <location>
        <begin position="360"/>
        <end position="372"/>
    </location>
</feature>
<feature type="compositionally biased region" description="Basic and acidic residues" evidence="1">
    <location>
        <begin position="388"/>
        <end position="403"/>
    </location>
</feature>
<feature type="compositionally biased region" description="Acidic residues" evidence="1">
    <location>
        <begin position="481"/>
        <end position="490"/>
    </location>
</feature>
<feature type="region of interest" description="Disordered" evidence="1">
    <location>
        <begin position="729"/>
        <end position="751"/>
    </location>
</feature>
<feature type="compositionally biased region" description="Low complexity" evidence="1">
    <location>
        <begin position="514"/>
        <end position="524"/>
    </location>
</feature>
<feature type="compositionally biased region" description="Basic and acidic residues" evidence="1">
    <location>
        <begin position="438"/>
        <end position="456"/>
    </location>
</feature>
<feature type="region of interest" description="Disordered" evidence="1">
    <location>
        <begin position="1"/>
        <end position="21"/>
    </location>
</feature>
<gene>
    <name evidence="2" type="ORF">L201_002026</name>
</gene>
<evidence type="ECO:0000313" key="2">
    <source>
        <dbReference type="EMBL" id="WWC87140.1"/>
    </source>
</evidence>
<evidence type="ECO:0000313" key="3">
    <source>
        <dbReference type="Proteomes" id="UP001355207"/>
    </source>
</evidence>
<feature type="compositionally biased region" description="Polar residues" evidence="1">
    <location>
        <begin position="533"/>
        <end position="548"/>
    </location>
</feature>
<evidence type="ECO:0008006" key="4">
    <source>
        <dbReference type="Google" id="ProtNLM"/>
    </source>
</evidence>
<feature type="region of interest" description="Disordered" evidence="1">
    <location>
        <begin position="676"/>
        <end position="697"/>
    </location>
</feature>
<feature type="region of interest" description="Disordered" evidence="1">
    <location>
        <begin position="68"/>
        <end position="103"/>
    </location>
</feature>